<proteinExistence type="inferred from homology"/>
<evidence type="ECO:0000256" key="1">
    <source>
        <dbReference type="ARBA" id="ARBA00001946"/>
    </source>
</evidence>
<dbReference type="RefSeq" id="WP_282540685.1">
    <property type="nucleotide sequence ID" value="NZ_JASCIQ010000002.1"/>
</dbReference>
<protein>
    <recommendedName>
        <fullName evidence="4">Probable 2-phosphosulfolactate phosphatase</fullName>
        <ecNumber evidence="3">3.1.3.71</ecNumber>
    </recommendedName>
</protein>
<evidence type="ECO:0000256" key="4">
    <source>
        <dbReference type="ARBA" id="ARBA00021948"/>
    </source>
</evidence>
<comment type="cofactor">
    <cofactor evidence="1">
        <name>Mg(2+)</name>
        <dbReference type="ChEBI" id="CHEBI:18420"/>
    </cofactor>
</comment>
<dbReference type="Proteomes" id="UP001223978">
    <property type="component" value="Unassembled WGS sequence"/>
</dbReference>
<evidence type="ECO:0000256" key="5">
    <source>
        <dbReference type="ARBA" id="ARBA00022801"/>
    </source>
</evidence>
<name>A0ABT6S3R5_9ACTN</name>
<dbReference type="PANTHER" id="PTHR37311">
    <property type="entry name" value="2-PHOSPHOSULFOLACTATE PHOSPHATASE-RELATED"/>
    <property type="match status" value="1"/>
</dbReference>
<dbReference type="EC" id="3.1.3.71" evidence="3"/>
<dbReference type="EMBL" id="JASCIQ010000002">
    <property type="protein sequence ID" value="MDI3402740.1"/>
    <property type="molecule type" value="Genomic_DNA"/>
</dbReference>
<dbReference type="InterPro" id="IPR005238">
    <property type="entry name" value="ComB-like"/>
</dbReference>
<organism evidence="8 9">
    <name type="scientific">Streptomyces cavernicola</name>
    <dbReference type="NCBI Taxonomy" id="3043613"/>
    <lineage>
        <taxon>Bacteria</taxon>
        <taxon>Bacillati</taxon>
        <taxon>Actinomycetota</taxon>
        <taxon>Actinomycetes</taxon>
        <taxon>Kitasatosporales</taxon>
        <taxon>Streptomycetaceae</taxon>
        <taxon>Streptomyces</taxon>
    </lineage>
</organism>
<comment type="caution">
    <text evidence="8">The sequence shown here is derived from an EMBL/GenBank/DDBJ whole genome shotgun (WGS) entry which is preliminary data.</text>
</comment>
<evidence type="ECO:0000313" key="9">
    <source>
        <dbReference type="Proteomes" id="UP001223978"/>
    </source>
</evidence>
<dbReference type="Gene3D" id="3.90.1560.10">
    <property type="entry name" value="ComB-like"/>
    <property type="match status" value="1"/>
</dbReference>
<reference evidence="8 9" key="1">
    <citation type="submission" date="2023-05" db="EMBL/GenBank/DDBJ databases">
        <title>Draft genome sequence of Streptomyces sp. B-S-A6 isolated from a cave soil in Thailand.</title>
        <authorList>
            <person name="Chamroensaksri N."/>
            <person name="Muangham S."/>
        </authorList>
    </citation>
    <scope>NUCLEOTIDE SEQUENCE [LARGE SCALE GENOMIC DNA]</scope>
    <source>
        <strain evidence="8 9">B-S-A6</strain>
    </source>
</reference>
<dbReference type="InterPro" id="IPR036702">
    <property type="entry name" value="ComB-like_sf"/>
</dbReference>
<evidence type="ECO:0000256" key="3">
    <source>
        <dbReference type="ARBA" id="ARBA00012953"/>
    </source>
</evidence>
<dbReference type="PANTHER" id="PTHR37311:SF1">
    <property type="entry name" value="2-PHOSPHOSULFOLACTATE PHOSPHATASE-RELATED"/>
    <property type="match status" value="1"/>
</dbReference>
<dbReference type="Pfam" id="PF04029">
    <property type="entry name" value="2-ph_phosp"/>
    <property type="match status" value="1"/>
</dbReference>
<evidence type="ECO:0000256" key="7">
    <source>
        <dbReference type="ARBA" id="ARBA00033711"/>
    </source>
</evidence>
<evidence type="ECO:0000313" key="8">
    <source>
        <dbReference type="EMBL" id="MDI3402740.1"/>
    </source>
</evidence>
<accession>A0ABT6S3R5</accession>
<keyword evidence="6" id="KW-0460">Magnesium</keyword>
<gene>
    <name evidence="8" type="ORF">QIS96_02730</name>
</gene>
<keyword evidence="9" id="KW-1185">Reference proteome</keyword>
<keyword evidence="5" id="KW-0378">Hydrolase</keyword>
<comment type="catalytic activity">
    <reaction evidence="7">
        <text>(2R)-O-phospho-3-sulfolactate + H2O = (2R)-3-sulfolactate + phosphate</text>
        <dbReference type="Rhea" id="RHEA:23416"/>
        <dbReference type="ChEBI" id="CHEBI:15377"/>
        <dbReference type="ChEBI" id="CHEBI:15597"/>
        <dbReference type="ChEBI" id="CHEBI:43474"/>
        <dbReference type="ChEBI" id="CHEBI:58738"/>
        <dbReference type="EC" id="3.1.3.71"/>
    </reaction>
</comment>
<dbReference type="SUPFAM" id="SSF142823">
    <property type="entry name" value="ComB-like"/>
    <property type="match status" value="1"/>
</dbReference>
<comment type="similarity">
    <text evidence="2">Belongs to the ComB family.</text>
</comment>
<evidence type="ECO:0000256" key="6">
    <source>
        <dbReference type="ARBA" id="ARBA00022842"/>
    </source>
</evidence>
<sequence length="279" mass="28423">MSAGSDWFTQAGHGVRFEWGPAGAGLLAQDAACLVVVDVLSFTTAVTVAVEAGTKVFPYRWRDATAQEFADEVGARLAVGRRMADETSPWSLSPAALRRAPFASRLVLPSPNGSSIAAAAGESTVVAGALRNASAVGRWLAGSGFGTAERPVLVVASGERWPDGSLRPALEDLLGAGAVIAALHRSGRDLLSPEAAMASAAYESVPDIAATLAACASGRELIAGGYADDVAVAAESDACEVVPVLIDGAFAAARWMPRAGPLRSAPCPRSASSGPGRRP</sequence>
<evidence type="ECO:0000256" key="2">
    <source>
        <dbReference type="ARBA" id="ARBA00009997"/>
    </source>
</evidence>